<feature type="transmembrane region" description="Helical" evidence="1">
    <location>
        <begin position="56"/>
        <end position="75"/>
    </location>
</feature>
<evidence type="ECO:0000313" key="2">
    <source>
        <dbReference type="EMBL" id="KAF2234764.1"/>
    </source>
</evidence>
<name>A0A6A6H9G6_VIRVR</name>
<keyword evidence="1" id="KW-0472">Membrane</keyword>
<reference evidence="2" key="1">
    <citation type="journal article" date="2020" name="Stud. Mycol.">
        <title>101 Dothideomycetes genomes: a test case for predicting lifestyles and emergence of pathogens.</title>
        <authorList>
            <person name="Haridas S."/>
            <person name="Albert R."/>
            <person name="Binder M."/>
            <person name="Bloem J."/>
            <person name="Labutti K."/>
            <person name="Salamov A."/>
            <person name="Andreopoulos B."/>
            <person name="Baker S."/>
            <person name="Barry K."/>
            <person name="Bills G."/>
            <person name="Bluhm B."/>
            <person name="Cannon C."/>
            <person name="Castanera R."/>
            <person name="Culley D."/>
            <person name="Daum C."/>
            <person name="Ezra D."/>
            <person name="Gonzalez J."/>
            <person name="Henrissat B."/>
            <person name="Kuo A."/>
            <person name="Liang C."/>
            <person name="Lipzen A."/>
            <person name="Lutzoni F."/>
            <person name="Magnuson J."/>
            <person name="Mondo S."/>
            <person name="Nolan M."/>
            <person name="Ohm R."/>
            <person name="Pangilinan J."/>
            <person name="Park H.-J."/>
            <person name="Ramirez L."/>
            <person name="Alfaro M."/>
            <person name="Sun H."/>
            <person name="Tritt A."/>
            <person name="Yoshinaga Y."/>
            <person name="Zwiers L.-H."/>
            <person name="Turgeon B."/>
            <person name="Goodwin S."/>
            <person name="Spatafora J."/>
            <person name="Crous P."/>
            <person name="Grigoriev I."/>
        </authorList>
    </citation>
    <scope>NUCLEOTIDE SEQUENCE</scope>
    <source>
        <strain evidence="2">Tuck. ex Michener</strain>
    </source>
</reference>
<accession>A0A6A6H9G6</accession>
<dbReference type="AlphaFoldDB" id="A0A6A6H9G6"/>
<organism evidence="2 3">
    <name type="scientific">Viridothelium virens</name>
    <name type="common">Speckled blister lichen</name>
    <name type="synonym">Trypethelium virens</name>
    <dbReference type="NCBI Taxonomy" id="1048519"/>
    <lineage>
        <taxon>Eukaryota</taxon>
        <taxon>Fungi</taxon>
        <taxon>Dikarya</taxon>
        <taxon>Ascomycota</taxon>
        <taxon>Pezizomycotina</taxon>
        <taxon>Dothideomycetes</taxon>
        <taxon>Dothideomycetes incertae sedis</taxon>
        <taxon>Trypetheliales</taxon>
        <taxon>Trypetheliaceae</taxon>
        <taxon>Viridothelium</taxon>
    </lineage>
</organism>
<evidence type="ECO:0008006" key="4">
    <source>
        <dbReference type="Google" id="ProtNLM"/>
    </source>
</evidence>
<evidence type="ECO:0000313" key="3">
    <source>
        <dbReference type="Proteomes" id="UP000800092"/>
    </source>
</evidence>
<proteinExistence type="predicted"/>
<keyword evidence="3" id="KW-1185">Reference proteome</keyword>
<dbReference type="Proteomes" id="UP000800092">
    <property type="component" value="Unassembled WGS sequence"/>
</dbReference>
<dbReference type="OrthoDB" id="1577640at2759"/>
<keyword evidence="1" id="KW-1133">Transmembrane helix</keyword>
<protein>
    <recommendedName>
        <fullName evidence="4">Fungal N-terminal domain-containing protein</fullName>
    </recommendedName>
</protein>
<dbReference type="EMBL" id="ML991796">
    <property type="protein sequence ID" value="KAF2234764.1"/>
    <property type="molecule type" value="Genomic_DNA"/>
</dbReference>
<evidence type="ECO:0000256" key="1">
    <source>
        <dbReference type="SAM" id="Phobius"/>
    </source>
</evidence>
<gene>
    <name evidence="2" type="ORF">EV356DRAFT_501345</name>
</gene>
<keyword evidence="1" id="KW-0812">Transmembrane</keyword>
<sequence>MSDPFTIASSTVGFISLGIQVTQGLITYLQDWRSRDSDVATTVLTLQDLEQTLEHLGFVLNGNVMMFMMFFMKLIQST</sequence>